<feature type="binding site" evidence="4">
    <location>
        <position position="90"/>
    </location>
    <ligand>
        <name>Mg(2+)</name>
        <dbReference type="ChEBI" id="CHEBI:18420"/>
        <label>2</label>
    </ligand>
</feature>
<feature type="binding site" evidence="4">
    <location>
        <position position="72"/>
    </location>
    <ligand>
        <name>Mg(2+)</name>
        <dbReference type="ChEBI" id="CHEBI:18420"/>
        <label>1</label>
        <note>catalytic</note>
    </ligand>
</feature>
<keyword evidence="6" id="KW-1185">Reference proteome</keyword>
<keyword evidence="2" id="KW-0378">Hydrolase</keyword>
<dbReference type="SUPFAM" id="SSF56655">
    <property type="entry name" value="Carbohydrate phosphatase"/>
    <property type="match status" value="1"/>
</dbReference>
<name>X0PNC6_9LACO</name>
<sequence length="261" mass="28262">MSESINIWQLASEIKFWIAAAAENVKAHLHDDLQVETKSNRNDLVTNVDKLTEKHLVGEIRRAYPKARIVGEEGFGDQVDDLAGLVFFVDPIDGTMNFVKEKENFAIMIGAYLDGIGLVGVIMDVVAGNIFWGGPELGVYKNELALPKPQNLNLADGLLGVSGPLLRKDVRHMATAVGQSSGARIIGSAGIEFTKVLQGIENGYVSHLMPWDFAAGKVMAETLGLLVTDIDGNPLSMLSSKIVLIGTERTHAQIVALQQQD</sequence>
<reference evidence="5 6" key="1">
    <citation type="journal article" date="2015" name="Genome Announc.">
        <title>Expanding the biotechnology potential of lactobacilli through comparative genomics of 213 strains and associated genera.</title>
        <authorList>
            <person name="Sun Z."/>
            <person name="Harris H.M."/>
            <person name="McCann A."/>
            <person name="Guo C."/>
            <person name="Argimon S."/>
            <person name="Zhang W."/>
            <person name="Yang X."/>
            <person name="Jeffery I.B."/>
            <person name="Cooney J.C."/>
            <person name="Kagawa T.F."/>
            <person name="Liu W."/>
            <person name="Song Y."/>
            <person name="Salvetti E."/>
            <person name="Wrobel A."/>
            <person name="Rasinkangas P."/>
            <person name="Parkhill J."/>
            <person name="Rea M.C."/>
            <person name="O'Sullivan O."/>
            <person name="Ritari J."/>
            <person name="Douillard F.P."/>
            <person name="Paul Ross R."/>
            <person name="Yang R."/>
            <person name="Briner A.E."/>
            <person name="Felis G.E."/>
            <person name="de Vos W.M."/>
            <person name="Barrangou R."/>
            <person name="Klaenhammer T.R."/>
            <person name="Caufield P.W."/>
            <person name="Cui Y."/>
            <person name="Zhang H."/>
            <person name="O'Toole P.W."/>
        </authorList>
    </citation>
    <scope>NUCLEOTIDE SEQUENCE [LARGE SCALE GENOMIC DNA]</scope>
    <source>
        <strain evidence="5 6">DSM 18527</strain>
    </source>
</reference>
<dbReference type="STRING" id="1423734.FC83_GL002484"/>
<dbReference type="InterPro" id="IPR000760">
    <property type="entry name" value="Inositol_monophosphatase-like"/>
</dbReference>
<keyword evidence="1 4" id="KW-0479">Metal-binding</keyword>
<feature type="binding site" evidence="4">
    <location>
        <position position="92"/>
    </location>
    <ligand>
        <name>Mg(2+)</name>
        <dbReference type="ChEBI" id="CHEBI:18420"/>
        <label>1</label>
        <note>catalytic</note>
    </ligand>
</feature>
<evidence type="ECO:0000256" key="1">
    <source>
        <dbReference type="ARBA" id="ARBA00022723"/>
    </source>
</evidence>
<dbReference type="GO" id="GO:0006020">
    <property type="term" value="P:inositol metabolic process"/>
    <property type="evidence" value="ECO:0007669"/>
    <property type="project" value="TreeGrafter"/>
</dbReference>
<keyword evidence="3 4" id="KW-0460">Magnesium</keyword>
<dbReference type="RefSeq" id="WP_035451609.1">
    <property type="nucleotide sequence ID" value="NZ_AZGA01000002.1"/>
</dbReference>
<dbReference type="InterPro" id="IPR020583">
    <property type="entry name" value="Inositol_monoP_metal-BS"/>
</dbReference>
<comment type="caution">
    <text evidence="5">The sequence shown here is derived from an EMBL/GenBank/DDBJ whole genome shotgun (WGS) entry which is preliminary data.</text>
</comment>
<feature type="binding site" evidence="4">
    <location>
        <position position="93"/>
    </location>
    <ligand>
        <name>Mg(2+)</name>
        <dbReference type="ChEBI" id="CHEBI:18420"/>
        <label>2</label>
    </ligand>
</feature>
<organism evidence="5 6">
    <name type="scientific">Agrilactobacillus composti DSM 18527 = JCM 14202</name>
    <dbReference type="NCBI Taxonomy" id="1423734"/>
    <lineage>
        <taxon>Bacteria</taxon>
        <taxon>Bacillati</taxon>
        <taxon>Bacillota</taxon>
        <taxon>Bacilli</taxon>
        <taxon>Lactobacillales</taxon>
        <taxon>Lactobacillaceae</taxon>
        <taxon>Agrilactobacillus</taxon>
    </lineage>
</organism>
<dbReference type="Gene3D" id="3.40.190.80">
    <property type="match status" value="1"/>
</dbReference>
<gene>
    <name evidence="5" type="ORF">FC83_GL002484</name>
</gene>
<dbReference type="GO" id="GO:0007165">
    <property type="term" value="P:signal transduction"/>
    <property type="evidence" value="ECO:0007669"/>
    <property type="project" value="TreeGrafter"/>
</dbReference>
<feature type="binding site" evidence="4">
    <location>
        <position position="212"/>
    </location>
    <ligand>
        <name>Mg(2+)</name>
        <dbReference type="ChEBI" id="CHEBI:18420"/>
        <label>1</label>
        <note>catalytic</note>
    </ligand>
</feature>
<dbReference type="AlphaFoldDB" id="X0PNC6"/>
<dbReference type="PANTHER" id="PTHR20854:SF4">
    <property type="entry name" value="INOSITOL-1-MONOPHOSPHATASE-RELATED"/>
    <property type="match status" value="1"/>
</dbReference>
<evidence type="ECO:0000256" key="3">
    <source>
        <dbReference type="ARBA" id="ARBA00022842"/>
    </source>
</evidence>
<dbReference type="PRINTS" id="PR00377">
    <property type="entry name" value="IMPHPHTASES"/>
</dbReference>
<dbReference type="Proteomes" id="UP000051236">
    <property type="component" value="Unassembled WGS sequence"/>
</dbReference>
<evidence type="ECO:0000256" key="2">
    <source>
        <dbReference type="ARBA" id="ARBA00022801"/>
    </source>
</evidence>
<protein>
    <submittedName>
        <fullName evidence="5">Myo-inositol-1(Or 4)-monophosphatase</fullName>
    </submittedName>
</protein>
<proteinExistence type="predicted"/>
<evidence type="ECO:0000256" key="4">
    <source>
        <dbReference type="PIRSR" id="PIRSR600760-2"/>
    </source>
</evidence>
<dbReference type="GO" id="GO:0008934">
    <property type="term" value="F:inositol monophosphate 1-phosphatase activity"/>
    <property type="evidence" value="ECO:0007669"/>
    <property type="project" value="TreeGrafter"/>
</dbReference>
<dbReference type="Gene3D" id="3.30.540.10">
    <property type="entry name" value="Fructose-1,6-Bisphosphatase, subunit A, domain 1"/>
    <property type="match status" value="1"/>
</dbReference>
<dbReference type="PANTHER" id="PTHR20854">
    <property type="entry name" value="INOSITOL MONOPHOSPHATASE"/>
    <property type="match status" value="1"/>
</dbReference>
<evidence type="ECO:0000313" key="6">
    <source>
        <dbReference type="Proteomes" id="UP000051236"/>
    </source>
</evidence>
<dbReference type="Pfam" id="PF00459">
    <property type="entry name" value="Inositol_P"/>
    <property type="match status" value="1"/>
</dbReference>
<comment type="cofactor">
    <cofactor evidence="4">
        <name>Mg(2+)</name>
        <dbReference type="ChEBI" id="CHEBI:18420"/>
    </cofactor>
</comment>
<dbReference type="GO" id="GO:0046872">
    <property type="term" value="F:metal ion binding"/>
    <property type="evidence" value="ECO:0007669"/>
    <property type="project" value="UniProtKB-KW"/>
</dbReference>
<dbReference type="PROSITE" id="PS00629">
    <property type="entry name" value="IMP_1"/>
    <property type="match status" value="1"/>
</dbReference>
<accession>X0PNC6</accession>
<dbReference type="eggNOG" id="COG0483">
    <property type="taxonomic scope" value="Bacteria"/>
</dbReference>
<dbReference type="EMBL" id="AZGA01000002">
    <property type="protein sequence ID" value="KRM36610.1"/>
    <property type="molecule type" value="Genomic_DNA"/>
</dbReference>
<dbReference type="PATRIC" id="fig|1423734.3.peg.2519"/>
<evidence type="ECO:0000313" key="5">
    <source>
        <dbReference type="EMBL" id="KRM36610.1"/>
    </source>
</evidence>
<dbReference type="CDD" id="cd01637">
    <property type="entry name" value="IMPase_like"/>
    <property type="match status" value="1"/>
</dbReference>